<reference evidence="1" key="1">
    <citation type="journal article" date="2020" name="Nature">
        <title>Giant virus diversity and host interactions through global metagenomics.</title>
        <authorList>
            <person name="Schulz F."/>
            <person name="Roux S."/>
            <person name="Paez-Espino D."/>
            <person name="Jungbluth S."/>
            <person name="Walsh D.A."/>
            <person name="Denef V.J."/>
            <person name="McMahon K.D."/>
            <person name="Konstantinidis K.T."/>
            <person name="Eloe-Fadrosh E.A."/>
            <person name="Kyrpides N.C."/>
            <person name="Woyke T."/>
        </authorList>
    </citation>
    <scope>NUCLEOTIDE SEQUENCE</scope>
    <source>
        <strain evidence="1">GVMAG-M-3300023184-190</strain>
    </source>
</reference>
<organism evidence="1">
    <name type="scientific">viral metagenome</name>
    <dbReference type="NCBI Taxonomy" id="1070528"/>
    <lineage>
        <taxon>unclassified sequences</taxon>
        <taxon>metagenomes</taxon>
        <taxon>organismal metagenomes</taxon>
    </lineage>
</organism>
<dbReference type="CDD" id="cd00195">
    <property type="entry name" value="UBCc_UEV"/>
    <property type="match status" value="1"/>
</dbReference>
<dbReference type="EMBL" id="MN740089">
    <property type="protein sequence ID" value="QHT87459.1"/>
    <property type="molecule type" value="Genomic_DNA"/>
</dbReference>
<dbReference type="Gene3D" id="3.10.110.10">
    <property type="entry name" value="Ubiquitin Conjugating Enzyme"/>
    <property type="match status" value="1"/>
</dbReference>
<dbReference type="AlphaFoldDB" id="A0A6C0I3U0"/>
<sequence>MGLERSTVYIKYTMMKRLPNEIDALLTTRGGSFTVTYSKEKTIVMFPRNIKFELDSTYPFYPPKVWIQDIPYKQYRMNHSSTKIQKYYAELGYECLCCCTIIKQENWSPIYQMCKVLEEIDQLNLIKQYIKYKIATEEITNQYGMPQDIGYVIESFLYANLPIRSGS</sequence>
<proteinExistence type="predicted"/>
<name>A0A6C0I3U0_9ZZZZ</name>
<dbReference type="InterPro" id="IPR016135">
    <property type="entry name" value="UBQ-conjugating_enzyme/RWD"/>
</dbReference>
<protein>
    <submittedName>
        <fullName evidence="1">Uncharacterized protein</fullName>
    </submittedName>
</protein>
<dbReference type="SUPFAM" id="SSF54495">
    <property type="entry name" value="UBC-like"/>
    <property type="match status" value="1"/>
</dbReference>
<accession>A0A6C0I3U0</accession>
<evidence type="ECO:0000313" key="1">
    <source>
        <dbReference type="EMBL" id="QHT87459.1"/>
    </source>
</evidence>